<dbReference type="EMBL" id="PRLP01000036">
    <property type="protein sequence ID" value="PPC76963.1"/>
    <property type="molecule type" value="Genomic_DNA"/>
</dbReference>
<dbReference type="OrthoDB" id="7068459at2"/>
<proteinExistence type="predicted"/>
<gene>
    <name evidence="1" type="ORF">C4K68_12675</name>
</gene>
<comment type="caution">
    <text evidence="1">The sequence shown here is derived from an EMBL/GenBank/DDBJ whole genome shotgun (WGS) entry which is preliminary data.</text>
</comment>
<organism evidence="1 2">
    <name type="scientific">Proteobacteria bacterium 228</name>
    <dbReference type="NCBI Taxonomy" id="2083153"/>
    <lineage>
        <taxon>Bacteria</taxon>
        <taxon>Pseudomonadati</taxon>
        <taxon>Pseudomonadota</taxon>
    </lineage>
</organism>
<dbReference type="AlphaFoldDB" id="A0A2S5KQK2"/>
<protein>
    <submittedName>
        <fullName evidence="1">Uncharacterized protein</fullName>
    </submittedName>
</protein>
<evidence type="ECO:0000313" key="1">
    <source>
        <dbReference type="EMBL" id="PPC76963.1"/>
    </source>
</evidence>
<name>A0A2S5KQK2_9PROT</name>
<accession>A0A2S5KQK2</accession>
<sequence length="559" mass="66384">MLIDREFNVKEALLLHKELPELESRQLEELVRIESLDVENYTEADVRAEVIDPIVRILGYQKGQFSSVDREKHIRFLGKTHKYIDYSFTLWQENFWIIEAKRPMNGDHFGYSELSQATEYAIHPAINASIIVLCDGIKMEIFDREEDLESPIVTIKIENLSRDFHLLRKILSPVNIWFFYKRRVLRSIDKAFEVEFNQSRANEFLEIIERRFAEKTNQIRQNFQKMQFDHDAYDRELAKASFDEVIDVHYFMPQSRNSVKIMNSVIARSLEQVGAYKVFSRLMPDYYREFNPNYYMYLLEFLIELDQKQVALPYVPCWLFERENCTPESLIKKLIKQMLTYFEEDEPRKIILLASSAYRRVYKMMSVIQPHIRGTAEAKHLWTRLHDSEFSWGQILSSSEGNIVRNFDVLPLHATTRFVKHFSKGRNSFKSALAKHQLNELWSFEHAIFNKYPNYLELLKELDYGELHPTEVIDIIYDDLAHGCLCIVKKYPKWKKYVREHHYDLVVDSSALGSWSAEKIVGHVTKEKAYLDSIRIQRFFFGDATNYKELSKQYGWGDR</sequence>
<evidence type="ECO:0000313" key="2">
    <source>
        <dbReference type="Proteomes" id="UP000238196"/>
    </source>
</evidence>
<reference evidence="1 2" key="1">
    <citation type="submission" date="2018-02" db="EMBL/GenBank/DDBJ databases">
        <title>novel marine gammaproteobacteria from coastal saline agro ecosystem.</title>
        <authorList>
            <person name="Krishnan R."/>
            <person name="Ramesh Kumar N."/>
        </authorList>
    </citation>
    <scope>NUCLEOTIDE SEQUENCE [LARGE SCALE GENOMIC DNA]</scope>
    <source>
        <strain evidence="1 2">228</strain>
    </source>
</reference>
<dbReference type="Proteomes" id="UP000238196">
    <property type="component" value="Unassembled WGS sequence"/>
</dbReference>